<proteinExistence type="predicted"/>
<dbReference type="EMBL" id="JBBNAF010000005">
    <property type="protein sequence ID" value="KAK9143541.1"/>
    <property type="molecule type" value="Genomic_DNA"/>
</dbReference>
<name>A0AAP0K0G0_9MAGN</name>
<organism evidence="1 2">
    <name type="scientific">Stephania yunnanensis</name>
    <dbReference type="NCBI Taxonomy" id="152371"/>
    <lineage>
        <taxon>Eukaryota</taxon>
        <taxon>Viridiplantae</taxon>
        <taxon>Streptophyta</taxon>
        <taxon>Embryophyta</taxon>
        <taxon>Tracheophyta</taxon>
        <taxon>Spermatophyta</taxon>
        <taxon>Magnoliopsida</taxon>
        <taxon>Ranunculales</taxon>
        <taxon>Menispermaceae</taxon>
        <taxon>Menispermoideae</taxon>
        <taxon>Cissampelideae</taxon>
        <taxon>Stephania</taxon>
    </lineage>
</organism>
<comment type="caution">
    <text evidence="1">The sequence shown here is derived from an EMBL/GenBank/DDBJ whole genome shotgun (WGS) entry which is preliminary data.</text>
</comment>
<protein>
    <submittedName>
        <fullName evidence="1">Uncharacterized protein</fullName>
    </submittedName>
</protein>
<evidence type="ECO:0000313" key="1">
    <source>
        <dbReference type="EMBL" id="KAK9143541.1"/>
    </source>
</evidence>
<accession>A0AAP0K0G0</accession>
<keyword evidence="2" id="KW-1185">Reference proteome</keyword>
<dbReference type="AlphaFoldDB" id="A0AAP0K0G0"/>
<evidence type="ECO:0000313" key="2">
    <source>
        <dbReference type="Proteomes" id="UP001420932"/>
    </source>
</evidence>
<sequence>MQKGFNNQTILLPTLSLCKPKSKSAAVEDPRCRTCLATIVAVIVYVYRDSPALSSSAMHVDRARLAASAAVRSSPPVPLPLGVLLLRRRCSAAAPTIHRESRRISPLPPHFSRQWPLTRLRGPVFHRLRDPLCRRRCSSPRSSAAAARASLLRRRCSPPLSSAAVSRARLLRIRCSPLTPP</sequence>
<dbReference type="Proteomes" id="UP001420932">
    <property type="component" value="Unassembled WGS sequence"/>
</dbReference>
<reference evidence="1 2" key="1">
    <citation type="submission" date="2024-01" db="EMBL/GenBank/DDBJ databases">
        <title>Genome assemblies of Stephania.</title>
        <authorList>
            <person name="Yang L."/>
        </authorList>
    </citation>
    <scope>NUCLEOTIDE SEQUENCE [LARGE SCALE GENOMIC DNA]</scope>
    <source>
        <strain evidence="1">YNDBR</strain>
        <tissue evidence="1">Leaf</tissue>
    </source>
</reference>
<gene>
    <name evidence="1" type="ORF">Syun_012941</name>
</gene>